<dbReference type="Gene3D" id="1.10.10.60">
    <property type="entry name" value="Homeodomain-like"/>
    <property type="match status" value="1"/>
</dbReference>
<proteinExistence type="inferred from homology"/>
<dbReference type="OrthoDB" id="9802388at2"/>
<dbReference type="GO" id="GO:0006355">
    <property type="term" value="P:regulation of DNA-templated transcription"/>
    <property type="evidence" value="ECO:0007669"/>
    <property type="project" value="InterPro"/>
</dbReference>
<evidence type="ECO:0000256" key="1">
    <source>
        <dbReference type="ARBA" id="ARBA00008559"/>
    </source>
</evidence>
<dbReference type="PIRSF" id="PIRSF002097">
    <property type="entry name" value="DNA-binding_Fis"/>
    <property type="match status" value="1"/>
</dbReference>
<dbReference type="InterPro" id="IPR005412">
    <property type="entry name" value="Fis_DNA-bd"/>
</dbReference>
<keyword evidence="6" id="KW-1185">Reference proteome</keyword>
<dbReference type="RefSeq" id="WP_083561631.1">
    <property type="nucleotide sequence ID" value="NZ_AQQV01000002.1"/>
</dbReference>
<organism evidence="5 6">
    <name type="scientific">Oceanococcus atlanticus</name>
    <dbReference type="NCBI Taxonomy" id="1317117"/>
    <lineage>
        <taxon>Bacteria</taxon>
        <taxon>Pseudomonadati</taxon>
        <taxon>Pseudomonadota</taxon>
        <taxon>Gammaproteobacteria</taxon>
        <taxon>Chromatiales</taxon>
        <taxon>Oceanococcaceae</taxon>
        <taxon>Oceanococcus</taxon>
    </lineage>
</organism>
<comment type="caution">
    <text evidence="5">The sequence shown here is derived from an EMBL/GenBank/DDBJ whole genome shotgun (WGS) entry which is preliminary data.</text>
</comment>
<dbReference type="PANTHER" id="PTHR47918:SF1">
    <property type="entry name" value="DNA-BINDING PROTEIN FIS"/>
    <property type="match status" value="1"/>
</dbReference>
<dbReference type="PRINTS" id="PR01591">
    <property type="entry name" value="DNABINDNGFIS"/>
</dbReference>
<keyword evidence="2 5" id="KW-0238">DNA-binding</keyword>
<protein>
    <recommendedName>
        <fullName evidence="3">Putative Fis-like DNA-binding protein</fullName>
    </recommendedName>
</protein>
<sequence>MSGKEQKETGLDDHKPLSYYVDASLKRYFKELNGHQPNELYRLILSEVEKPLLERVMLHCDGNNSRAAEILGINRATLRKKIQQYRISF</sequence>
<name>A0A1Y1SFT4_9GAMM</name>
<dbReference type="PRINTS" id="PR01590">
    <property type="entry name" value="HTHFIS"/>
</dbReference>
<comment type="similarity">
    <text evidence="1">Belongs to the transcriptional regulatory Fis family.</text>
</comment>
<dbReference type="EMBL" id="AQQV01000002">
    <property type="protein sequence ID" value="ORE87392.1"/>
    <property type="molecule type" value="Genomic_DNA"/>
</dbReference>
<dbReference type="GO" id="GO:0043565">
    <property type="term" value="F:sequence-specific DNA binding"/>
    <property type="evidence" value="ECO:0007669"/>
    <property type="project" value="InterPro"/>
</dbReference>
<dbReference type="Pfam" id="PF02954">
    <property type="entry name" value="HTH_8"/>
    <property type="match status" value="1"/>
</dbReference>
<evidence type="ECO:0000259" key="4">
    <source>
        <dbReference type="Pfam" id="PF02954"/>
    </source>
</evidence>
<evidence type="ECO:0000313" key="6">
    <source>
        <dbReference type="Proteomes" id="UP000192342"/>
    </source>
</evidence>
<dbReference type="SUPFAM" id="SSF46689">
    <property type="entry name" value="Homeodomain-like"/>
    <property type="match status" value="1"/>
</dbReference>
<dbReference type="PANTHER" id="PTHR47918">
    <property type="entry name" value="DNA-BINDING PROTEIN FIS"/>
    <property type="match status" value="1"/>
</dbReference>
<gene>
    <name evidence="5" type="ORF">ATO7_10132</name>
</gene>
<dbReference type="NCBIfam" id="NF001659">
    <property type="entry name" value="PRK00430.1"/>
    <property type="match status" value="1"/>
</dbReference>
<dbReference type="Proteomes" id="UP000192342">
    <property type="component" value="Unassembled WGS sequence"/>
</dbReference>
<accession>A0A1Y1SFT4</accession>
<dbReference type="AlphaFoldDB" id="A0A1Y1SFT4"/>
<dbReference type="InterPro" id="IPR002197">
    <property type="entry name" value="HTH_Fis"/>
</dbReference>
<reference evidence="5 6" key="1">
    <citation type="submission" date="2013-04" db="EMBL/GenBank/DDBJ databases">
        <title>Oceanococcus atlanticus 22II-S10r2 Genome Sequencing.</title>
        <authorList>
            <person name="Lai Q."/>
            <person name="Li G."/>
            <person name="Shao Z."/>
        </authorList>
    </citation>
    <scope>NUCLEOTIDE SEQUENCE [LARGE SCALE GENOMIC DNA]</scope>
    <source>
        <strain evidence="5 6">22II-S10r2</strain>
    </source>
</reference>
<evidence type="ECO:0000256" key="3">
    <source>
        <dbReference type="ARBA" id="ARBA00029540"/>
    </source>
</evidence>
<evidence type="ECO:0000256" key="2">
    <source>
        <dbReference type="ARBA" id="ARBA00023125"/>
    </source>
</evidence>
<dbReference type="InterPro" id="IPR050207">
    <property type="entry name" value="Trans_regulatory_Fis"/>
</dbReference>
<dbReference type="STRING" id="1317117.ATO7_10132"/>
<feature type="domain" description="DNA binding HTH" evidence="4">
    <location>
        <begin position="45"/>
        <end position="85"/>
    </location>
</feature>
<evidence type="ECO:0000313" key="5">
    <source>
        <dbReference type="EMBL" id="ORE87392.1"/>
    </source>
</evidence>
<dbReference type="InterPro" id="IPR009057">
    <property type="entry name" value="Homeodomain-like_sf"/>
</dbReference>